<feature type="compositionally biased region" description="Basic residues" evidence="1">
    <location>
        <begin position="74"/>
        <end position="83"/>
    </location>
</feature>
<reference evidence="2 3" key="1">
    <citation type="submission" date="2018-06" db="EMBL/GenBank/DDBJ databases">
        <title>Genomic Encyclopedia of Archaeal and Bacterial Type Strains, Phase II (KMG-II): from individual species to whole genera.</title>
        <authorList>
            <person name="Goeker M."/>
        </authorList>
    </citation>
    <scope>NUCLEOTIDE SEQUENCE [LARGE SCALE GENOMIC DNA]</scope>
    <source>
        <strain evidence="2 3">DSM 22011</strain>
    </source>
</reference>
<name>A0A327YPQ1_9RHOB</name>
<dbReference type="EMBL" id="QLMG01000002">
    <property type="protein sequence ID" value="RAK22953.1"/>
    <property type="molecule type" value="Genomic_DNA"/>
</dbReference>
<keyword evidence="3" id="KW-1185">Reference proteome</keyword>
<feature type="region of interest" description="Disordered" evidence="1">
    <location>
        <begin position="72"/>
        <end position="99"/>
    </location>
</feature>
<evidence type="ECO:0000313" key="2">
    <source>
        <dbReference type="EMBL" id="RAK22953.1"/>
    </source>
</evidence>
<accession>A0A327YPQ1</accession>
<dbReference type="Proteomes" id="UP000249165">
    <property type="component" value="Unassembled WGS sequence"/>
</dbReference>
<protein>
    <submittedName>
        <fullName evidence="2">Short subunit dehydrogenase</fullName>
    </submittedName>
</protein>
<evidence type="ECO:0000256" key="1">
    <source>
        <dbReference type="SAM" id="MobiDB-lite"/>
    </source>
</evidence>
<proteinExistence type="predicted"/>
<dbReference type="RefSeq" id="WP_009506592.1">
    <property type="nucleotide sequence ID" value="NZ_LIGL01000007.1"/>
</dbReference>
<dbReference type="OrthoDB" id="198783at2"/>
<feature type="compositionally biased region" description="Basic and acidic residues" evidence="1">
    <location>
        <begin position="84"/>
        <end position="99"/>
    </location>
</feature>
<dbReference type="AlphaFoldDB" id="A0A327YPQ1"/>
<dbReference type="InterPro" id="IPR002347">
    <property type="entry name" value="SDR_fam"/>
</dbReference>
<dbReference type="Pfam" id="PF00106">
    <property type="entry name" value="adh_short"/>
    <property type="match status" value="1"/>
</dbReference>
<dbReference type="InterPro" id="IPR036291">
    <property type="entry name" value="NAD(P)-bd_dom_sf"/>
</dbReference>
<dbReference type="Gene3D" id="3.40.50.720">
    <property type="entry name" value="NAD(P)-binding Rossmann-like Domain"/>
    <property type="match status" value="1"/>
</dbReference>
<dbReference type="SUPFAM" id="SSF51735">
    <property type="entry name" value="NAD(P)-binding Rossmann-fold domains"/>
    <property type="match status" value="1"/>
</dbReference>
<gene>
    <name evidence="2" type="ORF">ATI53_1002132</name>
</gene>
<comment type="caution">
    <text evidence="2">The sequence shown here is derived from an EMBL/GenBank/DDBJ whole genome shotgun (WGS) entry which is preliminary data.</text>
</comment>
<sequence length="99" mass="11071">MLADTEAADFDRVIAVNLRGCFLNRREFARRSHEGRIVNFASELALLGREDLVAYCVSKGAILSVDQGACPRTGLRHSGQRRRAGSDCDRHDQPHQHEP</sequence>
<evidence type="ECO:0000313" key="3">
    <source>
        <dbReference type="Proteomes" id="UP000249165"/>
    </source>
</evidence>
<organism evidence="2 3">
    <name type="scientific">Salipiger aestuarii</name>
    <dbReference type="NCBI Taxonomy" id="568098"/>
    <lineage>
        <taxon>Bacteria</taxon>
        <taxon>Pseudomonadati</taxon>
        <taxon>Pseudomonadota</taxon>
        <taxon>Alphaproteobacteria</taxon>
        <taxon>Rhodobacterales</taxon>
        <taxon>Roseobacteraceae</taxon>
        <taxon>Salipiger</taxon>
    </lineage>
</organism>